<dbReference type="GO" id="GO:0009765">
    <property type="term" value="P:photosynthesis, light harvesting"/>
    <property type="evidence" value="ECO:0007669"/>
    <property type="project" value="InterPro"/>
</dbReference>
<reference evidence="3" key="1">
    <citation type="submission" date="2017-07" db="EMBL/GenBank/DDBJ databases">
        <title>Taro Niue Genome Assembly and Annotation.</title>
        <authorList>
            <person name="Atibalentja N."/>
            <person name="Keating K."/>
            <person name="Fields C.J."/>
        </authorList>
    </citation>
    <scope>NUCLEOTIDE SEQUENCE</scope>
    <source>
        <strain evidence="3">Niue_2</strain>
        <tissue evidence="3">Leaf</tissue>
    </source>
</reference>
<keyword evidence="2" id="KW-0602">Photosynthesis</keyword>
<comment type="subcellular location">
    <subcellularLocation>
        <location evidence="2">Plastid</location>
        <location evidence="2">Chloroplast thylakoid membrane</location>
    </subcellularLocation>
</comment>
<gene>
    <name evidence="3" type="ORF">Taro_046149</name>
</gene>
<keyword evidence="1 2" id="KW-0148">Chlorophyll</keyword>
<dbReference type="OrthoDB" id="423598at2759"/>
<evidence type="ECO:0000313" key="3">
    <source>
        <dbReference type="EMBL" id="MQM13221.1"/>
    </source>
</evidence>
<dbReference type="Proteomes" id="UP000652761">
    <property type="component" value="Unassembled WGS sequence"/>
</dbReference>
<evidence type="ECO:0000313" key="4">
    <source>
        <dbReference type="Proteomes" id="UP000652761"/>
    </source>
</evidence>
<keyword evidence="2" id="KW-0603">Photosystem I</keyword>
<dbReference type="GO" id="GO:0009535">
    <property type="term" value="C:chloroplast thylakoid membrane"/>
    <property type="evidence" value="ECO:0007669"/>
    <property type="project" value="UniProtKB-SubCell"/>
</dbReference>
<feature type="binding site" evidence="1">
    <location>
        <position position="142"/>
    </location>
    <ligand>
        <name>chlorophyll a</name>
        <dbReference type="ChEBI" id="CHEBI:58416"/>
        <label>1</label>
    </ligand>
</feature>
<comment type="function">
    <text evidence="2">The light-harvesting complex (LHC) functions as a light receptor, it captures and delivers excitation energy to photosystems with which it is closely associated.</text>
</comment>
<dbReference type="GO" id="GO:0009523">
    <property type="term" value="C:photosystem II"/>
    <property type="evidence" value="ECO:0007669"/>
    <property type="project" value="UniProtKB-KW"/>
</dbReference>
<dbReference type="SUPFAM" id="SSF103511">
    <property type="entry name" value="Chlorophyll a-b binding protein"/>
    <property type="match status" value="1"/>
</dbReference>
<feature type="binding site" evidence="1">
    <location>
        <position position="190"/>
    </location>
    <ligand>
        <name>chlorophyll a</name>
        <dbReference type="ChEBI" id="CHEBI:58416"/>
        <label>1</label>
    </ligand>
</feature>
<keyword evidence="4" id="KW-1185">Reference proteome</keyword>
<proteinExistence type="inferred from homology"/>
<name>A0A843X3R6_COLES</name>
<dbReference type="GO" id="GO:0009522">
    <property type="term" value="C:photosystem I"/>
    <property type="evidence" value="ECO:0007669"/>
    <property type="project" value="UniProtKB-KW"/>
</dbReference>
<comment type="caution">
    <text evidence="3">The sequence shown here is derived from an EMBL/GenBank/DDBJ whole genome shotgun (WGS) entry which is preliminary data.</text>
</comment>
<dbReference type="PANTHER" id="PTHR21649">
    <property type="entry name" value="CHLOROPHYLL A/B BINDING PROTEIN"/>
    <property type="match status" value="1"/>
</dbReference>
<protein>
    <recommendedName>
        <fullName evidence="2">Chlorophyll a-b binding protein, chloroplastic</fullName>
    </recommendedName>
</protein>
<sequence>MTLNIEPRSSLYRFKENFPVAPSTIQHSAFAGQTTLKQQNELVRKVGISGSRLSVCRAVKSAPENIWYSNTFKTPMPFSLDFHSESKKKDSFALACTCSKVKKNVGVGDVGMAQTAPSAKAPSQSKLVIPDWRTFTKNYELEVIHYRWMMLGVLCCIFLEILSKNGIKFGEAIYFKVNTQIFSEGDLSYLDT</sequence>
<keyword evidence="2" id="KW-0604">Photosystem II</keyword>
<evidence type="ECO:0000256" key="2">
    <source>
        <dbReference type="RuleBase" id="RU363080"/>
    </source>
</evidence>
<keyword evidence="2" id="KW-0157">Chromophore</keyword>
<dbReference type="EMBL" id="NMUH01005614">
    <property type="protein sequence ID" value="MQM13221.1"/>
    <property type="molecule type" value="Genomic_DNA"/>
</dbReference>
<dbReference type="GO" id="GO:0016168">
    <property type="term" value="F:chlorophyll binding"/>
    <property type="evidence" value="ECO:0007669"/>
    <property type="project" value="UniProtKB-KW"/>
</dbReference>
<dbReference type="AlphaFoldDB" id="A0A843X3R6"/>
<accession>A0A843X3R6</accession>
<keyword evidence="2" id="KW-0793">Thylakoid</keyword>
<dbReference type="InterPro" id="IPR001344">
    <property type="entry name" value="Chloro_AB-bd_pln"/>
</dbReference>
<evidence type="ECO:0000256" key="1">
    <source>
        <dbReference type="PIRSR" id="PIRSR601344-1"/>
    </source>
</evidence>
<feature type="binding site" evidence="1">
    <location>
        <position position="145"/>
    </location>
    <ligand>
        <name>chlorophyll a</name>
        <dbReference type="ChEBI" id="CHEBI:58416"/>
        <label>1</label>
    </ligand>
</feature>
<dbReference type="Gene3D" id="1.10.3460.10">
    <property type="entry name" value="Chlorophyll a/b binding protein domain"/>
    <property type="match status" value="1"/>
</dbReference>
<feature type="binding site" description="axial binding residue" evidence="1">
    <location>
        <position position="147"/>
    </location>
    <ligand>
        <name>chlorophyll b</name>
        <dbReference type="ChEBI" id="CHEBI:61721"/>
        <label>1</label>
    </ligand>
    <ligandPart>
        <name>Mg</name>
        <dbReference type="ChEBI" id="CHEBI:25107"/>
    </ligandPart>
</feature>
<comment type="similarity">
    <text evidence="2">Belongs to the light-harvesting chlorophyll a/b-binding (LHC) protein family.</text>
</comment>
<organism evidence="3 4">
    <name type="scientific">Colocasia esculenta</name>
    <name type="common">Wild taro</name>
    <name type="synonym">Arum esculentum</name>
    <dbReference type="NCBI Taxonomy" id="4460"/>
    <lineage>
        <taxon>Eukaryota</taxon>
        <taxon>Viridiplantae</taxon>
        <taxon>Streptophyta</taxon>
        <taxon>Embryophyta</taxon>
        <taxon>Tracheophyta</taxon>
        <taxon>Spermatophyta</taxon>
        <taxon>Magnoliopsida</taxon>
        <taxon>Liliopsida</taxon>
        <taxon>Araceae</taxon>
        <taxon>Aroideae</taxon>
        <taxon>Colocasieae</taxon>
        <taxon>Colocasia</taxon>
    </lineage>
</organism>
<feature type="binding site" evidence="1">
    <location>
        <position position="180"/>
    </location>
    <ligand>
        <name>chlorophyll a</name>
        <dbReference type="ChEBI" id="CHEBI:58416"/>
        <label>1</label>
    </ligand>
</feature>
<keyword evidence="2" id="KW-0934">Plastid</keyword>
<keyword evidence="2" id="KW-0150">Chloroplast</keyword>